<evidence type="ECO:0000313" key="12">
    <source>
        <dbReference type="Proteomes" id="UP000290191"/>
    </source>
</evidence>
<dbReference type="Pfam" id="PF02518">
    <property type="entry name" value="HATPase_c"/>
    <property type="match status" value="1"/>
</dbReference>
<dbReference type="Gene3D" id="1.10.287.130">
    <property type="match status" value="1"/>
</dbReference>
<feature type="domain" description="Histidine kinase" evidence="10">
    <location>
        <begin position="308"/>
        <end position="523"/>
    </location>
</feature>
<dbReference type="PROSITE" id="PS50109">
    <property type="entry name" value="HIS_KIN"/>
    <property type="match status" value="1"/>
</dbReference>
<dbReference type="Gene3D" id="3.40.190.10">
    <property type="entry name" value="Periplasmic binding protein-like II"/>
    <property type="match status" value="2"/>
</dbReference>
<dbReference type="PANTHER" id="PTHR43065">
    <property type="entry name" value="SENSOR HISTIDINE KINASE"/>
    <property type="match status" value="1"/>
</dbReference>
<dbReference type="SMART" id="SM00062">
    <property type="entry name" value="PBPb"/>
    <property type="match status" value="1"/>
</dbReference>
<evidence type="ECO:0000256" key="7">
    <source>
        <dbReference type="ARBA" id="ARBA00022840"/>
    </source>
</evidence>
<feature type="transmembrane region" description="Helical" evidence="9">
    <location>
        <begin position="257"/>
        <end position="279"/>
    </location>
</feature>
<dbReference type="GO" id="GO:0005524">
    <property type="term" value="F:ATP binding"/>
    <property type="evidence" value="ECO:0007669"/>
    <property type="project" value="UniProtKB-KW"/>
</dbReference>
<dbReference type="PRINTS" id="PR00344">
    <property type="entry name" value="BCTRLSENSOR"/>
</dbReference>
<dbReference type="Proteomes" id="UP000290191">
    <property type="component" value="Unassembled WGS sequence"/>
</dbReference>
<dbReference type="InterPro" id="IPR036097">
    <property type="entry name" value="HisK_dim/P_sf"/>
</dbReference>
<evidence type="ECO:0000256" key="3">
    <source>
        <dbReference type="ARBA" id="ARBA00022553"/>
    </source>
</evidence>
<evidence type="ECO:0000256" key="1">
    <source>
        <dbReference type="ARBA" id="ARBA00000085"/>
    </source>
</evidence>
<dbReference type="InterPro" id="IPR004358">
    <property type="entry name" value="Sig_transdc_His_kin-like_C"/>
</dbReference>
<dbReference type="OrthoDB" id="9805967at2"/>
<keyword evidence="9" id="KW-0812">Transmembrane</keyword>
<protein>
    <recommendedName>
        <fullName evidence="2">histidine kinase</fullName>
        <ecNumber evidence="2">2.7.13.3</ecNumber>
    </recommendedName>
</protein>
<evidence type="ECO:0000256" key="5">
    <source>
        <dbReference type="ARBA" id="ARBA00022741"/>
    </source>
</evidence>
<dbReference type="AlphaFoldDB" id="A0A4Q0XUI6"/>
<dbReference type="PANTHER" id="PTHR43065:SF10">
    <property type="entry name" value="PEROXIDE STRESS-ACTIVATED HISTIDINE KINASE MAK3"/>
    <property type="match status" value="1"/>
</dbReference>
<dbReference type="SUPFAM" id="SSF53850">
    <property type="entry name" value="Periplasmic binding protein-like II"/>
    <property type="match status" value="1"/>
</dbReference>
<reference evidence="11 12" key="1">
    <citation type="submission" date="2017-10" db="EMBL/GenBank/DDBJ databases">
        <title>Genomics of the genus Arcobacter.</title>
        <authorList>
            <person name="Perez-Cataluna A."/>
            <person name="Figueras M.J."/>
        </authorList>
    </citation>
    <scope>NUCLEOTIDE SEQUENCE [LARGE SCALE GENOMIC DNA]</scope>
    <source>
        <strain evidence="11 12">DSM 24636</strain>
    </source>
</reference>
<accession>A0A4Q0XUI6</accession>
<evidence type="ECO:0000256" key="6">
    <source>
        <dbReference type="ARBA" id="ARBA00022777"/>
    </source>
</evidence>
<evidence type="ECO:0000313" key="11">
    <source>
        <dbReference type="EMBL" id="RXJ61200.1"/>
    </source>
</evidence>
<keyword evidence="7" id="KW-0067">ATP-binding</keyword>
<comment type="catalytic activity">
    <reaction evidence="1">
        <text>ATP + protein L-histidine = ADP + protein N-phospho-L-histidine.</text>
        <dbReference type="EC" id="2.7.13.3"/>
    </reaction>
</comment>
<evidence type="ECO:0000259" key="10">
    <source>
        <dbReference type="PROSITE" id="PS50109"/>
    </source>
</evidence>
<organism evidence="11 12">
    <name type="scientific">Halarcobacter anaerophilus</name>
    <dbReference type="NCBI Taxonomy" id="877500"/>
    <lineage>
        <taxon>Bacteria</taxon>
        <taxon>Pseudomonadati</taxon>
        <taxon>Campylobacterota</taxon>
        <taxon>Epsilonproteobacteria</taxon>
        <taxon>Campylobacterales</taxon>
        <taxon>Arcobacteraceae</taxon>
        <taxon>Halarcobacter</taxon>
    </lineage>
</organism>
<proteinExistence type="predicted"/>
<evidence type="ECO:0000256" key="8">
    <source>
        <dbReference type="ARBA" id="ARBA00023012"/>
    </source>
</evidence>
<gene>
    <name evidence="11" type="ORF">CRV06_14390</name>
</gene>
<dbReference type="SUPFAM" id="SSF47384">
    <property type="entry name" value="Homodimeric domain of signal transducing histidine kinase"/>
    <property type="match status" value="1"/>
</dbReference>
<sequence>MRVLFLVLFFYIYGFSNNLNLTLSKDESKYLSSLNKIKVCVSSQWIKDKEIKSMTKEYLNLFFKKIDLPFSIIKIDTKKEIYDSIKNKRCDIVAFIQRSVESEQFLKHTSPYLSESLVLLQKASNKENPLDIFSINKPFAIIKNHFTEDVLQENIAKLNITKLDSISEAFDRINKNEIFGLIDTQSIISHNVKKRNFQYLSTSKELPFKIKYSLGVDKNNEILFSIIQKVILSISPKDIENIYNKYNTKKSNKDYKLLIQFLFFSLALVAIFFYFNLYLKEENKKRLKKQVLLLRQNRFAQMGEMIENIAHQWKQPLAQINSSVLMIDIRCTQLDIDDENIANKLNEIETMTTYMGNVINDFQNFFNPKKERVIIDINEVVIQSFNIVKSHFILHKIEFNHKIKSDLMIETFVRELEHVIVIILNNAKDALIKNSIKNPGVKIEIIEKEQTVLLNICDNALGIDPKLTETIFEPYFTTKDKSQGVGLGLYMAKSITEEVLNGKLRAFNHKDGATFQIELPKGNKDGSK</sequence>
<dbReference type="SUPFAM" id="SSF55874">
    <property type="entry name" value="ATPase domain of HSP90 chaperone/DNA topoisomerase II/histidine kinase"/>
    <property type="match status" value="1"/>
</dbReference>
<dbReference type="EC" id="2.7.13.3" evidence="2"/>
<dbReference type="InterPro" id="IPR005467">
    <property type="entry name" value="His_kinase_dom"/>
</dbReference>
<keyword evidence="4" id="KW-0808">Transferase</keyword>
<dbReference type="InterPro" id="IPR036890">
    <property type="entry name" value="HATPase_C_sf"/>
</dbReference>
<name>A0A4Q0XUI6_9BACT</name>
<keyword evidence="6" id="KW-0418">Kinase</keyword>
<dbReference type="SMART" id="SM00387">
    <property type="entry name" value="HATPase_c"/>
    <property type="match status" value="1"/>
</dbReference>
<dbReference type="Gene3D" id="3.30.565.10">
    <property type="entry name" value="Histidine kinase-like ATPase, C-terminal domain"/>
    <property type="match status" value="1"/>
</dbReference>
<keyword evidence="8" id="KW-0902">Two-component regulatory system</keyword>
<evidence type="ECO:0000256" key="9">
    <source>
        <dbReference type="SAM" id="Phobius"/>
    </source>
</evidence>
<evidence type="ECO:0000256" key="4">
    <source>
        <dbReference type="ARBA" id="ARBA00022679"/>
    </source>
</evidence>
<keyword evidence="3" id="KW-0597">Phosphoprotein</keyword>
<dbReference type="EMBL" id="PDKO01000019">
    <property type="protein sequence ID" value="RXJ61200.1"/>
    <property type="molecule type" value="Genomic_DNA"/>
</dbReference>
<keyword evidence="9" id="KW-1133">Transmembrane helix</keyword>
<comment type="caution">
    <text evidence="11">The sequence shown here is derived from an EMBL/GenBank/DDBJ whole genome shotgun (WGS) entry which is preliminary data.</text>
</comment>
<dbReference type="InterPro" id="IPR003594">
    <property type="entry name" value="HATPase_dom"/>
</dbReference>
<keyword evidence="9" id="KW-0472">Membrane</keyword>
<keyword evidence="5" id="KW-0547">Nucleotide-binding</keyword>
<dbReference type="GO" id="GO:0000155">
    <property type="term" value="F:phosphorelay sensor kinase activity"/>
    <property type="evidence" value="ECO:0007669"/>
    <property type="project" value="InterPro"/>
</dbReference>
<keyword evidence="12" id="KW-1185">Reference proteome</keyword>
<dbReference type="InterPro" id="IPR001638">
    <property type="entry name" value="Solute-binding_3/MltF_N"/>
</dbReference>
<evidence type="ECO:0000256" key="2">
    <source>
        <dbReference type="ARBA" id="ARBA00012438"/>
    </source>
</evidence>
<dbReference type="RefSeq" id="WP_129083012.1">
    <property type="nucleotide sequence ID" value="NZ_CP041070.1"/>
</dbReference>